<evidence type="ECO:0008006" key="2">
    <source>
        <dbReference type="Google" id="ProtNLM"/>
    </source>
</evidence>
<accession>A0A0A9ZIT5</accession>
<dbReference type="PANTHER" id="PTHR47510:SF3">
    <property type="entry name" value="ENDO_EXONUCLEASE_PHOSPHATASE DOMAIN-CONTAINING PROTEIN"/>
    <property type="match status" value="1"/>
</dbReference>
<dbReference type="EMBL" id="GBHO01000549">
    <property type="protein sequence ID" value="JAG43055.1"/>
    <property type="molecule type" value="Transcribed_RNA"/>
</dbReference>
<dbReference type="Gene3D" id="3.60.10.10">
    <property type="entry name" value="Endonuclease/exonuclease/phosphatase"/>
    <property type="match status" value="1"/>
</dbReference>
<dbReference type="PANTHER" id="PTHR47510">
    <property type="entry name" value="REVERSE TRANSCRIPTASE DOMAIN-CONTAINING PROTEIN"/>
    <property type="match status" value="1"/>
</dbReference>
<name>A0A0A9ZIT5_LYGHE</name>
<sequence length="432" mass="48078">KSIALGVVYRPPSPFSDITSIEPLLANINVEYDNAVVMGDFNINLLKNNTKPCKTLLKMCNSIPFHILDSSPTHVGSHRPSLIDLCFIKNRSTLVEYNQFPIPGVSNHKLLHASFAIPTPRLKPLVIKTRCLSRLTSESIVAKASEIDWSDCMQQTNVDIMVDNFQSKMLALLDDLAPIREIKIKRPNAPWFNLDIKSAISKRDHMYNIWIRTRDSRARELFVSLRNKAKNAIRRAKKEYYSSQLDLSLPSRVLWYNINKCGLKPKSKSSDLLDIAPDQLNHHFVKGPSLTSHTSALPSSVGVNRVNDFSFSNATSDEVAMAINSIKSGAAGPDGIPLKLIKAALPCILPFLTHIYNYAITTSSFPSPWKTAVVTAIPKKENPSSADDVRPISVISVLGKGLEALLYKQLIAVINQYDLLDPFQSGFRHGFS</sequence>
<feature type="non-terminal residue" evidence="1">
    <location>
        <position position="432"/>
    </location>
</feature>
<reference evidence="1" key="2">
    <citation type="submission" date="2014-07" db="EMBL/GenBank/DDBJ databases">
        <authorList>
            <person name="Hull J."/>
        </authorList>
    </citation>
    <scope>NUCLEOTIDE SEQUENCE</scope>
</reference>
<proteinExistence type="predicted"/>
<organism evidence="1">
    <name type="scientific">Lygus hesperus</name>
    <name type="common">Western plant bug</name>
    <dbReference type="NCBI Taxonomy" id="30085"/>
    <lineage>
        <taxon>Eukaryota</taxon>
        <taxon>Metazoa</taxon>
        <taxon>Ecdysozoa</taxon>
        <taxon>Arthropoda</taxon>
        <taxon>Hexapoda</taxon>
        <taxon>Insecta</taxon>
        <taxon>Pterygota</taxon>
        <taxon>Neoptera</taxon>
        <taxon>Paraneoptera</taxon>
        <taxon>Hemiptera</taxon>
        <taxon>Heteroptera</taxon>
        <taxon>Panheteroptera</taxon>
        <taxon>Cimicomorpha</taxon>
        <taxon>Miridae</taxon>
        <taxon>Mirini</taxon>
        <taxon>Lygus</taxon>
    </lineage>
</organism>
<dbReference type="InterPro" id="IPR036691">
    <property type="entry name" value="Endo/exonu/phosph_ase_sf"/>
</dbReference>
<dbReference type="AlphaFoldDB" id="A0A0A9ZIT5"/>
<gene>
    <name evidence="1" type="ORF">CM83_9678</name>
</gene>
<dbReference type="SUPFAM" id="SSF56219">
    <property type="entry name" value="DNase I-like"/>
    <property type="match status" value="1"/>
</dbReference>
<reference evidence="1" key="1">
    <citation type="journal article" date="2014" name="PLoS ONE">
        <title>Transcriptome-Based Identification of ABC Transporters in the Western Tarnished Plant Bug Lygus hesperus.</title>
        <authorList>
            <person name="Hull J.J."/>
            <person name="Chaney K."/>
            <person name="Geib S.M."/>
            <person name="Fabrick J.A."/>
            <person name="Brent C.S."/>
            <person name="Walsh D."/>
            <person name="Lavine L.C."/>
        </authorList>
    </citation>
    <scope>NUCLEOTIDE SEQUENCE</scope>
</reference>
<evidence type="ECO:0000313" key="1">
    <source>
        <dbReference type="EMBL" id="JAG43055.1"/>
    </source>
</evidence>
<protein>
    <recommendedName>
        <fullName evidence="2">RNA-directed DNA polymerase from transposon X-element</fullName>
    </recommendedName>
</protein>
<feature type="non-terminal residue" evidence="1">
    <location>
        <position position="1"/>
    </location>
</feature>